<gene>
    <name evidence="1" type="ORF">XENORESO_001688</name>
</gene>
<reference evidence="1 2" key="1">
    <citation type="submission" date="2021-06" db="EMBL/GenBank/DDBJ databases">
        <authorList>
            <person name="Palmer J.M."/>
        </authorList>
    </citation>
    <scope>NUCLEOTIDE SEQUENCE [LARGE SCALE GENOMIC DNA]</scope>
    <source>
        <strain evidence="1 2">XR_2019</strain>
        <tissue evidence="1">Muscle</tissue>
    </source>
</reference>
<dbReference type="Proteomes" id="UP001444071">
    <property type="component" value="Unassembled WGS sequence"/>
</dbReference>
<dbReference type="EMBL" id="JAHRIM010041320">
    <property type="protein sequence ID" value="MEQ2267102.1"/>
    <property type="molecule type" value="Genomic_DNA"/>
</dbReference>
<evidence type="ECO:0000313" key="2">
    <source>
        <dbReference type="Proteomes" id="UP001444071"/>
    </source>
</evidence>
<proteinExistence type="predicted"/>
<sequence>MNYNWATKSQPSATTFCTRHLLQFLRGESKAFPGQPRDIVPPAYPVLCPGPGKPPKLPPDGRVLHSISKGVPSHPTEEAHFNRLYPGSRSFGHGPKFMAIGESRNVERR</sequence>
<comment type="caution">
    <text evidence="1">The sequence shown here is derived from an EMBL/GenBank/DDBJ whole genome shotgun (WGS) entry which is preliminary data.</text>
</comment>
<accession>A0ABV0WDR2</accession>
<protein>
    <submittedName>
        <fullName evidence="1">Uncharacterized protein</fullName>
    </submittedName>
</protein>
<name>A0ABV0WDR2_9TELE</name>
<keyword evidence="2" id="KW-1185">Reference proteome</keyword>
<evidence type="ECO:0000313" key="1">
    <source>
        <dbReference type="EMBL" id="MEQ2267102.1"/>
    </source>
</evidence>
<organism evidence="1 2">
    <name type="scientific">Xenotaenia resolanae</name>
    <dbReference type="NCBI Taxonomy" id="208358"/>
    <lineage>
        <taxon>Eukaryota</taxon>
        <taxon>Metazoa</taxon>
        <taxon>Chordata</taxon>
        <taxon>Craniata</taxon>
        <taxon>Vertebrata</taxon>
        <taxon>Euteleostomi</taxon>
        <taxon>Actinopterygii</taxon>
        <taxon>Neopterygii</taxon>
        <taxon>Teleostei</taxon>
        <taxon>Neoteleostei</taxon>
        <taxon>Acanthomorphata</taxon>
        <taxon>Ovalentaria</taxon>
        <taxon>Atherinomorphae</taxon>
        <taxon>Cyprinodontiformes</taxon>
        <taxon>Goodeidae</taxon>
        <taxon>Xenotaenia</taxon>
    </lineage>
</organism>